<proteinExistence type="predicted"/>
<evidence type="ECO:0000313" key="1">
    <source>
        <dbReference type="EMBL" id="KWE00204.1"/>
    </source>
</evidence>
<dbReference type="AlphaFoldDB" id="A0A107ESF5"/>
<organism evidence="1 2">
    <name type="scientific">Burkholderia ubonensis</name>
    <dbReference type="NCBI Taxonomy" id="101571"/>
    <lineage>
        <taxon>Bacteria</taxon>
        <taxon>Pseudomonadati</taxon>
        <taxon>Pseudomonadota</taxon>
        <taxon>Betaproteobacteria</taxon>
        <taxon>Burkholderiales</taxon>
        <taxon>Burkholderiaceae</taxon>
        <taxon>Burkholderia</taxon>
        <taxon>Burkholderia cepacia complex</taxon>
    </lineage>
</organism>
<reference evidence="1 2" key="1">
    <citation type="submission" date="2015-11" db="EMBL/GenBank/DDBJ databases">
        <title>Expanding the genomic diversity of Burkholderia species for the development of highly accurate diagnostics.</title>
        <authorList>
            <person name="Sahl J."/>
            <person name="Keim P."/>
            <person name="Wagner D."/>
        </authorList>
    </citation>
    <scope>NUCLEOTIDE SEQUENCE [LARGE SCALE GENOMIC DNA]</scope>
    <source>
        <strain evidence="1 2">MSMB2167WGS</strain>
    </source>
</reference>
<sequence length="82" mass="8383">MTLTTIPHDAALAASIAAAADRLNFNNDAGSFGRYMTLAVFVAALSNRLALGFPMSAAALDALIDSPATPGNPAALSLHQQQ</sequence>
<name>A0A107ESF5_9BURK</name>
<dbReference type="OrthoDB" id="9035767at2"/>
<accession>A0A107ESF5</accession>
<protein>
    <submittedName>
        <fullName evidence="1">Uncharacterized protein</fullName>
    </submittedName>
</protein>
<gene>
    <name evidence="1" type="ORF">WL73_19610</name>
</gene>
<evidence type="ECO:0000313" key="2">
    <source>
        <dbReference type="Proteomes" id="UP000062998"/>
    </source>
</evidence>
<dbReference type="Proteomes" id="UP000062998">
    <property type="component" value="Unassembled WGS sequence"/>
</dbReference>
<dbReference type="EMBL" id="LPIX01000071">
    <property type="protein sequence ID" value="KWE00204.1"/>
    <property type="molecule type" value="Genomic_DNA"/>
</dbReference>
<comment type="caution">
    <text evidence="1">The sequence shown here is derived from an EMBL/GenBank/DDBJ whole genome shotgun (WGS) entry which is preliminary data.</text>
</comment>
<dbReference type="RefSeq" id="WP_060325865.1">
    <property type="nucleotide sequence ID" value="NZ_LPIU01000029.1"/>
</dbReference>